<evidence type="ECO:0000256" key="13">
    <source>
        <dbReference type="ARBA" id="ARBA00022777"/>
    </source>
</evidence>
<dbReference type="Pfam" id="PF02283">
    <property type="entry name" value="CobU"/>
    <property type="match status" value="1"/>
</dbReference>
<dbReference type="EMBL" id="QNZL01000169">
    <property type="protein sequence ID" value="RTZ79083.1"/>
    <property type="molecule type" value="Genomic_DNA"/>
</dbReference>
<feature type="binding site" evidence="19">
    <location>
        <begin position="51"/>
        <end position="54"/>
    </location>
    <ligand>
        <name>GTP</name>
        <dbReference type="ChEBI" id="CHEBI:37565"/>
    </ligand>
</feature>
<dbReference type="PIRSF" id="PIRSF006135">
    <property type="entry name" value="CobU"/>
    <property type="match status" value="1"/>
</dbReference>
<keyword evidence="13 20" id="KW-0418">Kinase</keyword>
<dbReference type="GO" id="GO:0008820">
    <property type="term" value="F:cobinamide phosphate guanylyltransferase activity"/>
    <property type="evidence" value="ECO:0007669"/>
    <property type="project" value="UniProtKB-EC"/>
</dbReference>
<dbReference type="EC" id="2.7.1.156" evidence="8"/>
<feature type="binding site" evidence="19">
    <location>
        <position position="81"/>
    </location>
    <ligand>
        <name>GTP</name>
        <dbReference type="ChEBI" id="CHEBI:37565"/>
    </ligand>
</feature>
<dbReference type="GO" id="GO:0043752">
    <property type="term" value="F:adenosylcobinamide kinase activity"/>
    <property type="evidence" value="ECO:0007669"/>
    <property type="project" value="UniProtKB-EC"/>
</dbReference>
<evidence type="ECO:0000313" key="20">
    <source>
        <dbReference type="EMBL" id="RTZ79083.1"/>
    </source>
</evidence>
<keyword evidence="12 19" id="KW-0547">Nucleotide-binding</keyword>
<evidence type="ECO:0000313" key="22">
    <source>
        <dbReference type="Proteomes" id="UP000286801"/>
    </source>
</evidence>
<feature type="active site" description="GMP-histidine intermediate" evidence="18">
    <location>
        <position position="50"/>
    </location>
</feature>
<reference evidence="22 23" key="1">
    <citation type="submission" date="2018-06" db="EMBL/GenBank/DDBJ databases">
        <title>Combined omics and stable isotope probing to characterize newly discovered Mariana Back-Arc vent microbial communities.</title>
        <authorList>
            <person name="Trembath-Reichert E."/>
            <person name="Huber J.A."/>
        </authorList>
    </citation>
    <scope>NUCLEOTIDE SEQUENCE [LARGE SCALE GENOMIC DNA]</scope>
    <source>
        <strain evidence="21">MAG 58</strain>
        <strain evidence="20">MAG 63_1</strain>
    </source>
</reference>
<evidence type="ECO:0000256" key="6">
    <source>
        <dbReference type="ARBA" id="ARBA00005159"/>
    </source>
</evidence>
<evidence type="ECO:0000256" key="19">
    <source>
        <dbReference type="PIRSR" id="PIRSR006135-2"/>
    </source>
</evidence>
<evidence type="ECO:0000313" key="23">
    <source>
        <dbReference type="Proteomes" id="UP000287917"/>
    </source>
</evidence>
<feature type="binding site" evidence="19">
    <location>
        <begin position="7"/>
        <end position="14"/>
    </location>
    <ligand>
        <name>GTP</name>
        <dbReference type="ChEBI" id="CHEBI:37565"/>
    </ligand>
</feature>
<dbReference type="AlphaFoldDB" id="A0A432G5S3"/>
<dbReference type="Gene3D" id="3.40.50.300">
    <property type="entry name" value="P-loop containing nucleotide triphosphate hydrolases"/>
    <property type="match status" value="1"/>
</dbReference>
<dbReference type="GO" id="GO:0005525">
    <property type="term" value="F:GTP binding"/>
    <property type="evidence" value="ECO:0007669"/>
    <property type="project" value="UniProtKB-KW"/>
</dbReference>
<dbReference type="PANTHER" id="PTHR34848">
    <property type="match status" value="1"/>
</dbReference>
<evidence type="ECO:0000256" key="18">
    <source>
        <dbReference type="PIRSR" id="PIRSR006135-1"/>
    </source>
</evidence>
<evidence type="ECO:0000256" key="15">
    <source>
        <dbReference type="ARBA" id="ARBA00023134"/>
    </source>
</evidence>
<evidence type="ECO:0000256" key="8">
    <source>
        <dbReference type="ARBA" id="ARBA00012016"/>
    </source>
</evidence>
<dbReference type="GO" id="GO:0009236">
    <property type="term" value="P:cobalamin biosynthetic process"/>
    <property type="evidence" value="ECO:0007669"/>
    <property type="project" value="UniProtKB-UniPathway"/>
</dbReference>
<evidence type="ECO:0000256" key="10">
    <source>
        <dbReference type="ARBA" id="ARBA00022573"/>
    </source>
</evidence>
<dbReference type="InterPro" id="IPR003203">
    <property type="entry name" value="CobU/CobP"/>
</dbReference>
<sequence>MKILFTGGVKSGKSRHAEKRVLEMSRGKKPVYLATTELLDPEMKERISEHRRRRGAKFHTLEEPLHLADTLLSTEVPVLVECLTMWLNNAMHYQLSEKKIFAEIENLLLLECDVIFVLNEVGMGIIPDNSLARKFADLSGRIAQQLGEACDEVNLCVAGILLKIK</sequence>
<dbReference type="EC" id="2.7.7.62" evidence="9"/>
<evidence type="ECO:0000256" key="16">
    <source>
        <dbReference type="ARBA" id="ARBA00029570"/>
    </source>
</evidence>
<comment type="caution">
    <text evidence="20">The sequence shown here is derived from an EMBL/GenBank/DDBJ whole genome shotgun (WGS) entry which is preliminary data.</text>
</comment>
<dbReference type="CDD" id="cd00544">
    <property type="entry name" value="CobU"/>
    <property type="match status" value="1"/>
</dbReference>
<accession>A0A432G5S3</accession>
<comment type="pathway">
    <text evidence="5">Cofactor biosynthesis; adenosylcobalamin biosynthesis; adenosylcobalamin from cob(II)yrinate a,c-diamide: step 6/7.</text>
</comment>
<evidence type="ECO:0000256" key="17">
    <source>
        <dbReference type="ARBA" id="ARBA00030571"/>
    </source>
</evidence>
<evidence type="ECO:0000256" key="3">
    <source>
        <dbReference type="ARBA" id="ARBA00001522"/>
    </source>
</evidence>
<gene>
    <name evidence="21" type="ORF">DSY96_01180</name>
    <name evidence="20" type="ORF">DSY97_06070</name>
</gene>
<organism evidence="20 22">
    <name type="scientific">SAR324 cluster bacterium</name>
    <dbReference type="NCBI Taxonomy" id="2024889"/>
    <lineage>
        <taxon>Bacteria</taxon>
        <taxon>Deltaproteobacteria</taxon>
        <taxon>SAR324 cluster</taxon>
    </lineage>
</organism>
<dbReference type="EMBL" id="QNZK01000043">
    <property type="protein sequence ID" value="RTZ87362.1"/>
    <property type="molecule type" value="Genomic_DNA"/>
</dbReference>
<name>A0A432G5S3_9DELT</name>
<evidence type="ECO:0000313" key="21">
    <source>
        <dbReference type="EMBL" id="RTZ87362.1"/>
    </source>
</evidence>
<evidence type="ECO:0000256" key="1">
    <source>
        <dbReference type="ARBA" id="ARBA00000312"/>
    </source>
</evidence>
<evidence type="ECO:0000256" key="14">
    <source>
        <dbReference type="ARBA" id="ARBA00022840"/>
    </source>
</evidence>
<evidence type="ECO:0000256" key="9">
    <source>
        <dbReference type="ARBA" id="ARBA00012523"/>
    </source>
</evidence>
<keyword evidence="10" id="KW-0169">Cobalamin biosynthesis</keyword>
<keyword evidence="20" id="KW-0548">Nucleotidyltransferase</keyword>
<comment type="catalytic activity">
    <reaction evidence="2">
        <text>adenosylcob(III)inamide phosphate + GTP + H(+) = adenosylcob(III)inamide-GDP + diphosphate</text>
        <dbReference type="Rhea" id="RHEA:22712"/>
        <dbReference type="ChEBI" id="CHEBI:15378"/>
        <dbReference type="ChEBI" id="CHEBI:33019"/>
        <dbReference type="ChEBI" id="CHEBI:37565"/>
        <dbReference type="ChEBI" id="CHEBI:58502"/>
        <dbReference type="ChEBI" id="CHEBI:60487"/>
        <dbReference type="EC" id="2.7.7.62"/>
    </reaction>
</comment>
<dbReference type="NCBIfam" id="NF004469">
    <property type="entry name" value="PRK05800.1"/>
    <property type="match status" value="1"/>
</dbReference>
<evidence type="ECO:0000256" key="11">
    <source>
        <dbReference type="ARBA" id="ARBA00022679"/>
    </source>
</evidence>
<evidence type="ECO:0000256" key="5">
    <source>
        <dbReference type="ARBA" id="ARBA00004692"/>
    </source>
</evidence>
<dbReference type="GO" id="GO:0005524">
    <property type="term" value="F:ATP binding"/>
    <property type="evidence" value="ECO:0007669"/>
    <property type="project" value="UniProtKB-KW"/>
</dbReference>
<keyword evidence="14" id="KW-0067">ATP-binding</keyword>
<evidence type="ECO:0000256" key="4">
    <source>
        <dbReference type="ARBA" id="ARBA00003889"/>
    </source>
</evidence>
<dbReference type="PANTHER" id="PTHR34848:SF1">
    <property type="entry name" value="BIFUNCTIONAL ADENOSYLCOBALAMIN BIOSYNTHESIS PROTEIN COBU"/>
    <property type="match status" value="1"/>
</dbReference>
<comment type="catalytic activity">
    <reaction evidence="1">
        <text>adenosylcob(III)inamide + ATP = adenosylcob(III)inamide phosphate + ADP + H(+)</text>
        <dbReference type="Rhea" id="RHEA:15769"/>
        <dbReference type="ChEBI" id="CHEBI:2480"/>
        <dbReference type="ChEBI" id="CHEBI:15378"/>
        <dbReference type="ChEBI" id="CHEBI:30616"/>
        <dbReference type="ChEBI" id="CHEBI:58502"/>
        <dbReference type="ChEBI" id="CHEBI:456216"/>
        <dbReference type="EC" id="2.7.1.156"/>
    </reaction>
</comment>
<dbReference type="UniPathway" id="UPA00148">
    <property type="reaction ID" value="UER00236"/>
</dbReference>
<feature type="binding site" evidence="19">
    <location>
        <position position="62"/>
    </location>
    <ligand>
        <name>GTP</name>
        <dbReference type="ChEBI" id="CHEBI:37565"/>
    </ligand>
</feature>
<evidence type="ECO:0000256" key="2">
    <source>
        <dbReference type="ARBA" id="ARBA00000711"/>
    </source>
</evidence>
<evidence type="ECO:0000256" key="12">
    <source>
        <dbReference type="ARBA" id="ARBA00022741"/>
    </source>
</evidence>
<dbReference type="InterPro" id="IPR027417">
    <property type="entry name" value="P-loop_NTPase"/>
</dbReference>
<evidence type="ECO:0000256" key="7">
    <source>
        <dbReference type="ARBA" id="ARBA00007490"/>
    </source>
</evidence>
<dbReference type="SUPFAM" id="SSF52540">
    <property type="entry name" value="P-loop containing nucleoside triphosphate hydrolases"/>
    <property type="match status" value="1"/>
</dbReference>
<keyword evidence="15 19" id="KW-0342">GTP-binding</keyword>
<dbReference type="Proteomes" id="UP000287917">
    <property type="component" value="Unassembled WGS sequence"/>
</dbReference>
<dbReference type="Proteomes" id="UP000286801">
    <property type="component" value="Unassembled WGS sequence"/>
</dbReference>
<proteinExistence type="inferred from homology"/>
<comment type="function">
    <text evidence="4">Catalyzes ATP-dependent phosphorylation of adenosylcobinamide and addition of GMP to adenosylcobinamide phosphate.</text>
</comment>
<keyword evidence="11 20" id="KW-0808">Transferase</keyword>
<protein>
    <recommendedName>
        <fullName evidence="16">Adenosylcobinamide kinase</fullName>
        <ecNumber evidence="8">2.7.1.156</ecNumber>
        <ecNumber evidence="9">2.7.7.62</ecNumber>
    </recommendedName>
    <alternativeName>
        <fullName evidence="17">Adenosylcobinamide-phosphate guanylyltransferase</fullName>
    </alternativeName>
</protein>
<comment type="similarity">
    <text evidence="7">Belongs to the CobU/CobP family.</text>
</comment>
<comment type="pathway">
    <text evidence="6">Cofactor biosynthesis; adenosylcobalamin biosynthesis; adenosylcobalamin from cob(II)yrinate a,c-diamide: step 5/7.</text>
</comment>
<comment type="catalytic activity">
    <reaction evidence="3">
        <text>adenosylcob(III)inamide + GTP = adenosylcob(III)inamide phosphate + GDP + H(+)</text>
        <dbReference type="Rhea" id="RHEA:15765"/>
        <dbReference type="ChEBI" id="CHEBI:2480"/>
        <dbReference type="ChEBI" id="CHEBI:15378"/>
        <dbReference type="ChEBI" id="CHEBI:37565"/>
        <dbReference type="ChEBI" id="CHEBI:58189"/>
        <dbReference type="ChEBI" id="CHEBI:58502"/>
        <dbReference type="EC" id="2.7.1.156"/>
    </reaction>
</comment>